<evidence type="ECO:0000313" key="2">
    <source>
        <dbReference type="Proteomes" id="UP000288805"/>
    </source>
</evidence>
<organism evidence="1 2">
    <name type="scientific">Vitis vinifera</name>
    <name type="common">Grape</name>
    <dbReference type="NCBI Taxonomy" id="29760"/>
    <lineage>
        <taxon>Eukaryota</taxon>
        <taxon>Viridiplantae</taxon>
        <taxon>Streptophyta</taxon>
        <taxon>Embryophyta</taxon>
        <taxon>Tracheophyta</taxon>
        <taxon>Spermatophyta</taxon>
        <taxon>Magnoliopsida</taxon>
        <taxon>eudicotyledons</taxon>
        <taxon>Gunneridae</taxon>
        <taxon>Pentapetalae</taxon>
        <taxon>rosids</taxon>
        <taxon>Vitales</taxon>
        <taxon>Vitaceae</taxon>
        <taxon>Viteae</taxon>
        <taxon>Vitis</taxon>
    </lineage>
</organism>
<dbReference type="PANTHER" id="PTHR35305">
    <property type="entry name" value="FAD-BINDING PROTEIN"/>
    <property type="match status" value="1"/>
</dbReference>
<evidence type="ECO:0000313" key="1">
    <source>
        <dbReference type="EMBL" id="RVW92083.1"/>
    </source>
</evidence>
<reference evidence="1 2" key="1">
    <citation type="journal article" date="2018" name="PLoS Genet.">
        <title>Population sequencing reveals clonal diversity and ancestral inbreeding in the grapevine cultivar Chardonnay.</title>
        <authorList>
            <person name="Roach M.J."/>
            <person name="Johnson D.L."/>
            <person name="Bohlmann J."/>
            <person name="van Vuuren H.J."/>
            <person name="Jones S.J."/>
            <person name="Pretorius I.S."/>
            <person name="Schmidt S.A."/>
            <person name="Borneman A.R."/>
        </authorList>
    </citation>
    <scope>NUCLEOTIDE SEQUENCE [LARGE SCALE GENOMIC DNA]</scope>
    <source>
        <strain evidence="2">cv. Chardonnay</strain>
        <tissue evidence="1">Leaf</tissue>
    </source>
</reference>
<proteinExistence type="predicted"/>
<name>A0A438I5U9_VITVI</name>
<dbReference type="PANTHER" id="PTHR35305:SF2">
    <property type="entry name" value="FAD-BINDING PROTEIN"/>
    <property type="match status" value="1"/>
</dbReference>
<comment type="caution">
    <text evidence="1">The sequence shown here is derived from an EMBL/GenBank/DDBJ whole genome shotgun (WGS) entry which is preliminary data.</text>
</comment>
<accession>A0A438I5U9</accession>
<protein>
    <submittedName>
        <fullName evidence="1">Uncharacterized protein</fullName>
    </submittedName>
</protein>
<dbReference type="EMBL" id="QGNW01000140">
    <property type="protein sequence ID" value="RVW92083.1"/>
    <property type="molecule type" value="Genomic_DNA"/>
</dbReference>
<gene>
    <name evidence="1" type="ORF">CK203_037122</name>
</gene>
<sequence length="80" mass="9242">MAKMFLSECSTNSTQDLIPHSNLFKIDRSLNIVMTLLQERIVSSLNLKSSTGELESYCLIWSLRPFINDEIMHQAWKLLP</sequence>
<dbReference type="AlphaFoldDB" id="A0A438I5U9"/>
<dbReference type="Proteomes" id="UP000288805">
    <property type="component" value="Unassembled WGS sequence"/>
</dbReference>